<feature type="domain" description="Trichome birefringence-like C-terminal" evidence="8">
    <location>
        <begin position="175"/>
        <end position="458"/>
    </location>
</feature>
<gene>
    <name evidence="10" type="ORF">KY290_032627</name>
</gene>
<keyword evidence="3 7" id="KW-0812">Transmembrane</keyword>
<dbReference type="PANTHER" id="PTHR32285">
    <property type="entry name" value="PROTEIN TRICHOME BIREFRINGENCE-LIKE 9-RELATED"/>
    <property type="match status" value="1"/>
</dbReference>
<comment type="subcellular location">
    <subcellularLocation>
        <location evidence="1">Membrane</location>
        <topology evidence="1">Single-pass membrane protein</topology>
    </subcellularLocation>
</comment>
<organism evidence="10 11">
    <name type="scientific">Solanum tuberosum</name>
    <name type="common">Potato</name>
    <dbReference type="NCBI Taxonomy" id="4113"/>
    <lineage>
        <taxon>Eukaryota</taxon>
        <taxon>Viridiplantae</taxon>
        <taxon>Streptophyta</taxon>
        <taxon>Embryophyta</taxon>
        <taxon>Tracheophyta</taxon>
        <taxon>Spermatophyta</taxon>
        <taxon>Magnoliopsida</taxon>
        <taxon>eudicotyledons</taxon>
        <taxon>Gunneridae</taxon>
        <taxon>Pentapetalae</taxon>
        <taxon>asterids</taxon>
        <taxon>lamiids</taxon>
        <taxon>Solanales</taxon>
        <taxon>Solanaceae</taxon>
        <taxon>Solanoideae</taxon>
        <taxon>Solaneae</taxon>
        <taxon>Solanum</taxon>
    </lineage>
</organism>
<evidence type="ECO:0000256" key="2">
    <source>
        <dbReference type="ARBA" id="ARBA00007727"/>
    </source>
</evidence>
<dbReference type="Proteomes" id="UP000826656">
    <property type="component" value="Unassembled WGS sequence"/>
</dbReference>
<dbReference type="EMBL" id="JAIVGD010000023">
    <property type="protein sequence ID" value="KAH0744634.1"/>
    <property type="molecule type" value="Genomic_DNA"/>
</dbReference>
<dbReference type="InterPro" id="IPR025846">
    <property type="entry name" value="TBL_N"/>
</dbReference>
<evidence type="ECO:0000313" key="11">
    <source>
        <dbReference type="Proteomes" id="UP000826656"/>
    </source>
</evidence>
<accession>A0ABQ7UE99</accession>
<proteinExistence type="inferred from homology"/>
<evidence type="ECO:0000256" key="3">
    <source>
        <dbReference type="ARBA" id="ARBA00022692"/>
    </source>
</evidence>
<keyword evidence="6 7" id="KW-0472">Membrane</keyword>
<evidence type="ECO:0000256" key="4">
    <source>
        <dbReference type="ARBA" id="ARBA00022968"/>
    </source>
</evidence>
<evidence type="ECO:0000259" key="9">
    <source>
        <dbReference type="Pfam" id="PF14416"/>
    </source>
</evidence>
<name>A0ABQ7UE99_SOLTU</name>
<evidence type="ECO:0000256" key="7">
    <source>
        <dbReference type="SAM" id="Phobius"/>
    </source>
</evidence>
<keyword evidence="11" id="KW-1185">Reference proteome</keyword>
<feature type="domain" description="Trichome birefringence-like N-terminal" evidence="9">
    <location>
        <begin position="121"/>
        <end position="174"/>
    </location>
</feature>
<keyword evidence="4" id="KW-0735">Signal-anchor</keyword>
<evidence type="ECO:0000313" key="10">
    <source>
        <dbReference type="EMBL" id="KAH0744634.1"/>
    </source>
</evidence>
<evidence type="ECO:0000256" key="1">
    <source>
        <dbReference type="ARBA" id="ARBA00004167"/>
    </source>
</evidence>
<comment type="caution">
    <text evidence="10">The sequence shown here is derived from an EMBL/GenBank/DDBJ whole genome shotgun (WGS) entry which is preliminary data.</text>
</comment>
<evidence type="ECO:0000259" key="8">
    <source>
        <dbReference type="Pfam" id="PF13839"/>
    </source>
</evidence>
<evidence type="ECO:0008006" key="12">
    <source>
        <dbReference type="Google" id="ProtNLM"/>
    </source>
</evidence>
<dbReference type="Pfam" id="PF14416">
    <property type="entry name" value="PMR5N"/>
    <property type="match status" value="1"/>
</dbReference>
<keyword evidence="5 7" id="KW-1133">Transmembrane helix</keyword>
<dbReference type="InterPro" id="IPR029962">
    <property type="entry name" value="TBL"/>
</dbReference>
<protein>
    <recommendedName>
        <fullName evidence="12">Trichome birefringence-like N-terminal domain-containing protein</fullName>
    </recommendedName>
</protein>
<reference evidence="10 11" key="1">
    <citation type="journal article" date="2021" name="bioRxiv">
        <title>Chromosome-scale and haplotype-resolved genome assembly of a tetraploid potato cultivar.</title>
        <authorList>
            <person name="Sun H."/>
            <person name="Jiao W.-B."/>
            <person name="Krause K."/>
            <person name="Campoy J.A."/>
            <person name="Goel M."/>
            <person name="Folz-Donahue K."/>
            <person name="Kukat C."/>
            <person name="Huettel B."/>
            <person name="Schneeberger K."/>
        </authorList>
    </citation>
    <scope>NUCLEOTIDE SEQUENCE [LARGE SCALE GENOMIC DNA]</scope>
    <source>
        <strain evidence="10">SolTubOtavaFocal</strain>
        <tissue evidence="10">Leaves</tissue>
    </source>
</reference>
<dbReference type="PANTHER" id="PTHR32285:SF333">
    <property type="entry name" value="PROTEIN TRICHOME BIREFRINGENCE-LIKE 16"/>
    <property type="match status" value="1"/>
</dbReference>
<feature type="transmembrane region" description="Helical" evidence="7">
    <location>
        <begin position="12"/>
        <end position="31"/>
    </location>
</feature>
<dbReference type="InterPro" id="IPR026057">
    <property type="entry name" value="TBL_C"/>
</dbReference>
<evidence type="ECO:0000256" key="5">
    <source>
        <dbReference type="ARBA" id="ARBA00022989"/>
    </source>
</evidence>
<evidence type="ECO:0000256" key="6">
    <source>
        <dbReference type="ARBA" id="ARBA00023136"/>
    </source>
</evidence>
<comment type="similarity">
    <text evidence="2">Belongs to the PC-esterase family. TBL subfamily.</text>
</comment>
<sequence>MKGGSVGRFLGGQFSFFLSALLFTTIFLWSWEKNPLLTNLLSAQDQFIMQPSEISVDESAVSLRSNKQIVDEHSNSQIAEGRIEENRLEVSDSFVKNVIVSPSTRRKDDKKIMTSQLERRACNFARGRWIAERRRPLYSGFKCKQWLSDMWACRLTQRTDFSYEGYRWQPENCEMPDFNGSEFLRRMQDKTIAFIGDSLGRQQFQSLMCMATGGEDMPEVENVGWKYGLVKPRGAIRPDGWAYRFPNTNTTILYYWSASLCGIEPFNVTDPATKSAMNLDQPPAFLRKYLDQFDVVVLNTGHHWNRGKINANRWVMHVNGKPVVNRKLAEIGNAKNFTVYSIARWLDSQIASRPQLKGFFRTISPRHFSNGDWNTGGRCDNTIPLTKGNEVQQEESSDPVIGDAVKGTKVKLLDITAISELRDEGHISHYSLKASEGINDCLHWCLPGIPDTWNELLTLLKYFWASIQGLYSPSDLPTPSMCQTLCIMLSCVANKQSLPTVKHTFSFQNYGKKILSRFFGMMEESSDDDGQ</sequence>
<dbReference type="Pfam" id="PF13839">
    <property type="entry name" value="PC-Esterase"/>
    <property type="match status" value="1"/>
</dbReference>